<dbReference type="InterPro" id="IPR043128">
    <property type="entry name" value="Rev_trsase/Diguanyl_cyclase"/>
</dbReference>
<keyword evidence="2" id="KW-0472">Membrane</keyword>
<evidence type="ECO:0000313" key="6">
    <source>
        <dbReference type="EMBL" id="RIV88578.1"/>
    </source>
</evidence>
<feature type="transmembrane region" description="Helical" evidence="2">
    <location>
        <begin position="122"/>
        <end position="140"/>
    </location>
</feature>
<dbReference type="GO" id="GO:0035438">
    <property type="term" value="F:cyclic-di-GMP binding"/>
    <property type="evidence" value="ECO:0007669"/>
    <property type="project" value="InterPro"/>
</dbReference>
<dbReference type="SUPFAM" id="SSF141371">
    <property type="entry name" value="PilZ domain-like"/>
    <property type="match status" value="1"/>
</dbReference>
<organism evidence="6 7">
    <name type="scientific">Aurantiacibacter xanthus</name>
    <dbReference type="NCBI Taxonomy" id="1784712"/>
    <lineage>
        <taxon>Bacteria</taxon>
        <taxon>Pseudomonadati</taxon>
        <taxon>Pseudomonadota</taxon>
        <taxon>Alphaproteobacteria</taxon>
        <taxon>Sphingomonadales</taxon>
        <taxon>Erythrobacteraceae</taxon>
        <taxon>Aurantiacibacter</taxon>
    </lineage>
</organism>
<dbReference type="InterPro" id="IPR009875">
    <property type="entry name" value="PilZ_domain"/>
</dbReference>
<dbReference type="Pfam" id="PF00563">
    <property type="entry name" value="EAL"/>
    <property type="match status" value="1"/>
</dbReference>
<dbReference type="InterPro" id="IPR029787">
    <property type="entry name" value="Nucleotide_cyclase"/>
</dbReference>
<feature type="region of interest" description="Disordered" evidence="1">
    <location>
        <begin position="1"/>
        <end position="89"/>
    </location>
</feature>
<dbReference type="CDD" id="cd01949">
    <property type="entry name" value="GGDEF"/>
    <property type="match status" value="1"/>
</dbReference>
<accession>A0A3A1P585</accession>
<dbReference type="InterPro" id="IPR000014">
    <property type="entry name" value="PAS"/>
</dbReference>
<feature type="compositionally biased region" description="Low complexity" evidence="1">
    <location>
        <begin position="28"/>
        <end position="49"/>
    </location>
</feature>
<reference evidence="6 7" key="1">
    <citation type="submission" date="2018-08" db="EMBL/GenBank/DDBJ databases">
        <title>Erythrobacter zhengii sp.nov., a bacterium isolated from deep-sea sediment.</title>
        <authorList>
            <person name="Fang C."/>
            <person name="Wu Y.-H."/>
            <person name="Sun C."/>
            <person name="Wang H."/>
            <person name="Cheng H."/>
            <person name="Meng F.-X."/>
            <person name="Wang C.-S."/>
            <person name="Xu X.-W."/>
        </authorList>
    </citation>
    <scope>NUCLEOTIDE SEQUENCE [LARGE SCALE GENOMIC DNA]</scope>
    <source>
        <strain evidence="6 7">CCTCC AB 2015396</strain>
    </source>
</reference>
<dbReference type="OrthoDB" id="9790882at2"/>
<feature type="compositionally biased region" description="Basic and acidic residues" evidence="1">
    <location>
        <begin position="1"/>
        <end position="27"/>
    </location>
</feature>
<dbReference type="InterPro" id="IPR035965">
    <property type="entry name" value="PAS-like_dom_sf"/>
</dbReference>
<dbReference type="EMBL" id="QXFM01000066">
    <property type="protein sequence ID" value="RIV88578.1"/>
    <property type="molecule type" value="Genomic_DNA"/>
</dbReference>
<dbReference type="SUPFAM" id="SSF55073">
    <property type="entry name" value="Nucleotide cyclase"/>
    <property type="match status" value="1"/>
</dbReference>
<feature type="transmembrane region" description="Helical" evidence="2">
    <location>
        <begin position="213"/>
        <end position="238"/>
    </location>
</feature>
<dbReference type="Pfam" id="PF00990">
    <property type="entry name" value="GGDEF"/>
    <property type="match status" value="1"/>
</dbReference>
<evidence type="ECO:0000259" key="5">
    <source>
        <dbReference type="PROSITE" id="PS50887"/>
    </source>
</evidence>
<evidence type="ECO:0000259" key="3">
    <source>
        <dbReference type="PROSITE" id="PS50113"/>
    </source>
</evidence>
<dbReference type="Gene3D" id="2.40.10.220">
    <property type="entry name" value="predicted glycosyltransferase like domains"/>
    <property type="match status" value="1"/>
</dbReference>
<evidence type="ECO:0000259" key="4">
    <source>
        <dbReference type="PROSITE" id="PS50883"/>
    </source>
</evidence>
<feature type="domain" description="PAC" evidence="3">
    <location>
        <begin position="340"/>
        <end position="393"/>
    </location>
</feature>
<feature type="compositionally biased region" description="Basic residues" evidence="1">
    <location>
        <begin position="69"/>
        <end position="79"/>
    </location>
</feature>
<feature type="transmembrane region" description="Helical" evidence="2">
    <location>
        <begin position="152"/>
        <end position="173"/>
    </location>
</feature>
<dbReference type="PANTHER" id="PTHR44757:SF2">
    <property type="entry name" value="BIOFILM ARCHITECTURE MAINTENANCE PROTEIN MBAA"/>
    <property type="match status" value="1"/>
</dbReference>
<dbReference type="InterPro" id="IPR035919">
    <property type="entry name" value="EAL_sf"/>
</dbReference>
<dbReference type="InterPro" id="IPR000700">
    <property type="entry name" value="PAS-assoc_C"/>
</dbReference>
<evidence type="ECO:0000256" key="2">
    <source>
        <dbReference type="SAM" id="Phobius"/>
    </source>
</evidence>
<comment type="caution">
    <text evidence="6">The sequence shown here is derived from an EMBL/GenBank/DDBJ whole genome shotgun (WGS) entry which is preliminary data.</text>
</comment>
<name>A0A3A1P585_9SPHN</name>
<dbReference type="PROSITE" id="PS50887">
    <property type="entry name" value="GGDEF"/>
    <property type="match status" value="1"/>
</dbReference>
<dbReference type="CDD" id="cd01948">
    <property type="entry name" value="EAL"/>
    <property type="match status" value="1"/>
</dbReference>
<protein>
    <submittedName>
        <fullName evidence="6">EAL domain-containing protein</fullName>
    </submittedName>
</protein>
<dbReference type="SUPFAM" id="SSF141868">
    <property type="entry name" value="EAL domain-like"/>
    <property type="match status" value="1"/>
</dbReference>
<dbReference type="PROSITE" id="PS50883">
    <property type="entry name" value="EAL"/>
    <property type="match status" value="1"/>
</dbReference>
<keyword evidence="2" id="KW-0812">Transmembrane</keyword>
<dbReference type="NCBIfam" id="TIGR00229">
    <property type="entry name" value="sensory_box"/>
    <property type="match status" value="1"/>
</dbReference>
<keyword evidence="7" id="KW-1185">Reference proteome</keyword>
<dbReference type="AlphaFoldDB" id="A0A3A1P585"/>
<feature type="transmembrane region" description="Helical" evidence="2">
    <location>
        <begin position="98"/>
        <end position="116"/>
    </location>
</feature>
<evidence type="ECO:0000313" key="7">
    <source>
        <dbReference type="Proteomes" id="UP000265366"/>
    </source>
</evidence>
<feature type="domain" description="EAL" evidence="4">
    <location>
        <begin position="567"/>
        <end position="818"/>
    </location>
</feature>
<dbReference type="SMART" id="SM00267">
    <property type="entry name" value="GGDEF"/>
    <property type="match status" value="1"/>
</dbReference>
<dbReference type="NCBIfam" id="TIGR00254">
    <property type="entry name" value="GGDEF"/>
    <property type="match status" value="1"/>
</dbReference>
<feature type="transmembrane region" description="Helical" evidence="2">
    <location>
        <begin position="185"/>
        <end position="201"/>
    </location>
</feature>
<proteinExistence type="predicted"/>
<evidence type="ECO:0000256" key="1">
    <source>
        <dbReference type="SAM" id="MobiDB-lite"/>
    </source>
</evidence>
<dbReference type="Gene3D" id="3.20.20.450">
    <property type="entry name" value="EAL domain"/>
    <property type="match status" value="1"/>
</dbReference>
<dbReference type="PANTHER" id="PTHR44757">
    <property type="entry name" value="DIGUANYLATE CYCLASE DGCP"/>
    <property type="match status" value="1"/>
</dbReference>
<sequence length="929" mass="101660">MTFARTRGDTETDSSRTDSAARSEAPEVVRPAAFAAARRGAAPVVAEPAETSDLAPVPDLPQPTSDRRKGNRRMARKTRAFTPPEPQHRMHGWLPRRWPALALIMLIALCGGQILATSVPDLHALLLIGSAMLGVLPRRAARQMASRRHGRAKLAVCVVFVALPPFLFALGMAHWTIHGGLPGDAMMAAVAGTSLVAGAYLRRRPALMFAVHLATWTAVTISFSSIAGWGTLALVLLVSARVSQEQWDEQLRDRQEMEANERAQTRARDILADYEETGQGWFWEIDRRAQLTYVSPPVAEVLGLEVGALIGQPLTRLFDMDQSGEESERSLQFHLSARSSFSELDMRAATDEEVRWWSVSGRPIYDQFNNYVGFRGSGTDLTERRRSQEHASRLAHYDSLTGLANRFQMSQSLEKILSSPQLHHRDCAVMLLDLDRFKHVNDTLGHPAGDALLMQVAQRLERAVGSHGQVGRLGGDEFEVIIPRSMARDHLGTLAAEIIYSLSQPYSIEGQRVVIGASIGMAVSPADGSTSEALIRNADLALYAAKDGGRGRYHFYADDLHAEAEERSQLEEDLRDAISNGELELYYQPVVSVASETITGFEALLRWHHKTRGPISPTKFIPIAEDTGLIVQLGEWALRQACKDVATWPEDVRVAVNVSPLQFANPQLPAMVMKAIASAGISPEQLELELTESVFLSDNEGTDAMFASLKRIGVRIALDDFGTGYSSLGYLKKAPFDKIKIDQSFVRGATEQGSRNGAIIASITNLAHALGMDTTAEGVETMDELDLVRLHGCSHVQGFIYAKPMSAKDATERLASGLQADAHGPRSARAPRQKVLRKVVLDHEGQVYNGTVRNISSRGAMIEGLRNVPTGTTFVLRLSREHTISCTTRWCEEDRMGVQFERALVRDSAGRLVATQGAPPVPVGASATA</sequence>
<dbReference type="Pfam" id="PF13426">
    <property type="entry name" value="PAS_9"/>
    <property type="match status" value="1"/>
</dbReference>
<dbReference type="SUPFAM" id="SSF55785">
    <property type="entry name" value="PYP-like sensor domain (PAS domain)"/>
    <property type="match status" value="1"/>
</dbReference>
<dbReference type="Pfam" id="PF07238">
    <property type="entry name" value="PilZ"/>
    <property type="match status" value="1"/>
</dbReference>
<dbReference type="Proteomes" id="UP000265366">
    <property type="component" value="Unassembled WGS sequence"/>
</dbReference>
<gene>
    <name evidence="6" type="ORF">D2V17_06700</name>
</gene>
<keyword evidence="2" id="KW-1133">Transmembrane helix</keyword>
<feature type="domain" description="GGDEF" evidence="5">
    <location>
        <begin position="425"/>
        <end position="558"/>
    </location>
</feature>
<dbReference type="SMART" id="SM00052">
    <property type="entry name" value="EAL"/>
    <property type="match status" value="1"/>
</dbReference>
<dbReference type="Gene3D" id="3.30.70.270">
    <property type="match status" value="1"/>
</dbReference>
<dbReference type="InterPro" id="IPR052155">
    <property type="entry name" value="Biofilm_reg_signaling"/>
</dbReference>
<dbReference type="PROSITE" id="PS50113">
    <property type="entry name" value="PAC"/>
    <property type="match status" value="1"/>
</dbReference>
<dbReference type="CDD" id="cd00130">
    <property type="entry name" value="PAS"/>
    <property type="match status" value="1"/>
</dbReference>
<dbReference type="Gene3D" id="3.30.450.20">
    <property type="entry name" value="PAS domain"/>
    <property type="match status" value="1"/>
</dbReference>
<dbReference type="InterPro" id="IPR001633">
    <property type="entry name" value="EAL_dom"/>
</dbReference>
<dbReference type="InterPro" id="IPR000160">
    <property type="entry name" value="GGDEF_dom"/>
</dbReference>